<dbReference type="AlphaFoldDB" id="A0A2M8DAH9"/>
<dbReference type="EMBL" id="PFTM01000005">
    <property type="protein sequence ID" value="PJB84150.1"/>
    <property type="molecule type" value="Genomic_DNA"/>
</dbReference>
<keyword evidence="1" id="KW-0472">Membrane</keyword>
<feature type="transmembrane region" description="Helical" evidence="1">
    <location>
        <begin position="6"/>
        <end position="26"/>
    </location>
</feature>
<keyword evidence="1" id="KW-1133">Transmembrane helix</keyword>
<evidence type="ECO:0000256" key="1">
    <source>
        <dbReference type="SAM" id="Phobius"/>
    </source>
</evidence>
<dbReference type="InterPro" id="IPR027375">
    <property type="entry name" value="DKNYY"/>
</dbReference>
<gene>
    <name evidence="2" type="ORF">CO088_00090</name>
</gene>
<keyword evidence="1" id="KW-0812">Transmembrane</keyword>
<evidence type="ECO:0000313" key="3">
    <source>
        <dbReference type="Proteomes" id="UP000229236"/>
    </source>
</evidence>
<proteinExistence type="predicted"/>
<feature type="non-terminal residue" evidence="2">
    <location>
        <position position="1"/>
    </location>
</feature>
<dbReference type="Pfam" id="PF13644">
    <property type="entry name" value="DKNYY"/>
    <property type="match status" value="1"/>
</dbReference>
<protein>
    <submittedName>
        <fullName evidence="2">Uncharacterized protein</fullName>
    </submittedName>
</protein>
<comment type="caution">
    <text evidence="2">The sequence shown here is derived from an EMBL/GenBank/DDBJ whole genome shotgun (WGS) entry which is preliminary data.</text>
</comment>
<evidence type="ECO:0000313" key="2">
    <source>
        <dbReference type="EMBL" id="PJB84150.1"/>
    </source>
</evidence>
<organism evidence="2 3">
    <name type="scientific">Candidatus Yonathbacteria bacterium CG_4_9_14_0_8_um_filter_46_47</name>
    <dbReference type="NCBI Taxonomy" id="1975106"/>
    <lineage>
        <taxon>Bacteria</taxon>
        <taxon>Candidatus Yonathiibacteriota</taxon>
    </lineage>
</organism>
<sequence length="488" mass="54670">SVGIVIVAGIVFFVVVGGVAIGWSVLSMQKGDRSALSGTDEQGQKTGEISAVSPDTALAQLFDCGEDEGCFLQKLAVCEPARYYLRFDDPSGDLSFQVMQPSEEFANACDVELKIIDFFENDIDNSDQLIGQEKTCPVLTGAMLSEISEIVDFYDGDSGTVLTCRQDAQKGFKRKSLAPIASQTSSSYTTKQQASKAYMEHYNEICDYSDNPAFNVDDFENYYLVEDRSTPDDLGRTSAALYLKDNKHVYYYCRAIDGADPDTYVVLSPFYAKDKNNVYIHNGWNEVAYKINVSGVDASSFEVLNINFAKDKNHAYSFADGYAVLIEGADGSSFHLLSEGKYAGESYAEDKNNVYYYDEHEKVKVIEGADATRFSDIAGNEYFIRDDGVYYNGKMIEKADKGTFEVLESYHNGEYYYFYAKDKNNVYFMGRIIESADTGTFKALSGHDYYHYEKDKGRYESTYIPDAKDKNNCYTDYHIIQGASCDQS</sequence>
<reference evidence="3" key="1">
    <citation type="submission" date="2017-09" db="EMBL/GenBank/DDBJ databases">
        <title>Depth-based differentiation of microbial function through sediment-hosted aquifers and enrichment of novel symbionts in the deep terrestrial subsurface.</title>
        <authorList>
            <person name="Probst A.J."/>
            <person name="Ladd B."/>
            <person name="Jarett J.K."/>
            <person name="Geller-Mcgrath D.E."/>
            <person name="Sieber C.M.K."/>
            <person name="Emerson J.B."/>
            <person name="Anantharaman K."/>
            <person name="Thomas B.C."/>
            <person name="Malmstrom R."/>
            <person name="Stieglmeier M."/>
            <person name="Klingl A."/>
            <person name="Woyke T."/>
            <person name="Ryan C.M."/>
            <person name="Banfield J.F."/>
        </authorList>
    </citation>
    <scope>NUCLEOTIDE SEQUENCE [LARGE SCALE GENOMIC DNA]</scope>
</reference>
<dbReference type="Proteomes" id="UP000229236">
    <property type="component" value="Unassembled WGS sequence"/>
</dbReference>
<name>A0A2M8DAH9_9BACT</name>
<accession>A0A2M8DAH9</accession>